<accession>A0A1I6X5U2</accession>
<dbReference type="AlphaFoldDB" id="A0A1I6X5U2"/>
<gene>
    <name evidence="1" type="ORF">SAMN05660657_00109</name>
</gene>
<sequence>MHGLLPAGLLLGDRRALDLEVWAERFAHPRGATVDLCASVSAGGAEVWRGRSTHLARGARAPEGAPASDVDVPVGDLPAGTIRWRVPATPAAATRGCPAT</sequence>
<keyword evidence="2" id="KW-1185">Reference proteome</keyword>
<name>A0A1I6X5U2_9ACTN</name>
<protein>
    <submittedName>
        <fullName evidence="1">Uncharacterized protein</fullName>
    </submittedName>
</protein>
<dbReference type="Gene3D" id="3.10.129.10">
    <property type="entry name" value="Hotdog Thioesterase"/>
    <property type="match status" value="1"/>
</dbReference>
<dbReference type="Proteomes" id="UP000199546">
    <property type="component" value="Unassembled WGS sequence"/>
</dbReference>
<organism evidence="1 2">
    <name type="scientific">Geodermatophilus amargosae</name>
    <dbReference type="NCBI Taxonomy" id="1296565"/>
    <lineage>
        <taxon>Bacteria</taxon>
        <taxon>Bacillati</taxon>
        <taxon>Actinomycetota</taxon>
        <taxon>Actinomycetes</taxon>
        <taxon>Geodermatophilales</taxon>
        <taxon>Geodermatophilaceae</taxon>
        <taxon>Geodermatophilus</taxon>
    </lineage>
</organism>
<evidence type="ECO:0000313" key="1">
    <source>
        <dbReference type="EMBL" id="SFT33241.1"/>
    </source>
</evidence>
<reference evidence="2" key="1">
    <citation type="submission" date="2016-10" db="EMBL/GenBank/DDBJ databases">
        <authorList>
            <person name="Varghese N."/>
            <person name="Submissions S."/>
        </authorList>
    </citation>
    <scope>NUCLEOTIDE SEQUENCE [LARGE SCALE GENOMIC DNA]</scope>
    <source>
        <strain evidence="2">DSM 46136</strain>
    </source>
</reference>
<dbReference type="EMBL" id="FPBA01000001">
    <property type="protein sequence ID" value="SFT33241.1"/>
    <property type="molecule type" value="Genomic_DNA"/>
</dbReference>
<dbReference type="RefSeq" id="WP_175551352.1">
    <property type="nucleotide sequence ID" value="NZ_FPBA01000001.1"/>
</dbReference>
<proteinExistence type="predicted"/>
<dbReference type="STRING" id="1296565.SAMN05660657_00109"/>
<evidence type="ECO:0000313" key="2">
    <source>
        <dbReference type="Proteomes" id="UP000199546"/>
    </source>
</evidence>